<dbReference type="InterPro" id="IPR000867">
    <property type="entry name" value="IGFBP-like"/>
</dbReference>
<dbReference type="CTD" id="100000101"/>
<evidence type="ECO:0000313" key="11">
    <source>
        <dbReference type="Proteomes" id="UP000005226"/>
    </source>
</evidence>
<dbReference type="InParanoid" id="A0A3B5KBA3"/>
<dbReference type="InterPro" id="IPR011390">
    <property type="entry name" value="IGFBP_rP_mac25"/>
</dbReference>
<evidence type="ECO:0000256" key="5">
    <source>
        <dbReference type="ARBA" id="ARBA00023319"/>
    </source>
</evidence>
<dbReference type="Gene3D" id="3.30.60.30">
    <property type="match status" value="1"/>
</dbReference>
<name>A0A3B5KBA3_TAKRU</name>
<feature type="signal peptide" evidence="6">
    <location>
        <begin position="1"/>
        <end position="21"/>
    </location>
</feature>
<evidence type="ECO:0000259" key="7">
    <source>
        <dbReference type="PROSITE" id="PS50835"/>
    </source>
</evidence>
<dbReference type="Pfam" id="PF00219">
    <property type="entry name" value="IGFBP"/>
    <property type="match status" value="1"/>
</dbReference>
<dbReference type="PROSITE" id="PS50835">
    <property type="entry name" value="IG_LIKE"/>
    <property type="match status" value="1"/>
</dbReference>
<dbReference type="InterPro" id="IPR003599">
    <property type="entry name" value="Ig_sub"/>
</dbReference>
<gene>
    <name evidence="10" type="primary">kazald3</name>
</gene>
<evidence type="ECO:0000313" key="10">
    <source>
        <dbReference type="Ensembl" id="ENSTRUP00000052677.1"/>
    </source>
</evidence>
<dbReference type="Ensembl" id="ENSTRUT00000052741.2">
    <property type="protein sequence ID" value="ENSTRUP00000052677.1"/>
    <property type="gene ID" value="ENSTRUG00000020812.2"/>
</dbReference>
<dbReference type="AlphaFoldDB" id="A0A3B5KBA3"/>
<dbReference type="PANTHER" id="PTHR14186:SF25">
    <property type="entry name" value="KAZAL-TYPE SERINE PEPTIDASE INHIBITOR DOMAIN 3"/>
    <property type="match status" value="1"/>
</dbReference>
<evidence type="ECO:0000256" key="3">
    <source>
        <dbReference type="ARBA" id="ARBA00022729"/>
    </source>
</evidence>
<dbReference type="PANTHER" id="PTHR14186">
    <property type="entry name" value="INSULIN-LIKE GROWTH FACTOR BINDING PROTEIN-RELATED"/>
    <property type="match status" value="1"/>
</dbReference>
<evidence type="ECO:0000256" key="2">
    <source>
        <dbReference type="ARBA" id="ARBA00022525"/>
    </source>
</evidence>
<sequence length="296" mass="32231">MRGLGGLVLLGLCLTFYSCRALPHAEHDGLDLGRRVDNGTEEVEGCAPCEPELCPETRGCRAGLVPDRCGCCMECGNLEGQACDPGNRSVFYGLCGIGLRCQVDPRYAGQRGEEEEDEEEQLCVCEQHEPVCGTDDVTYMNKCQFREVAFSRPELRTRGQGPCKTAPIIKVPPVSQVNGSGSVPVFLCEVFAFPMALVEWRKEGQDVVLPGDDPHISVQSRGGPLKFELSSWLQIEGAEPEDSGTYYCIARNNLGSVSASAMLGILGAEELSSYLANSMSEMKQLMGATDYDQDFY</sequence>
<dbReference type="PROSITE" id="PS51465">
    <property type="entry name" value="KAZAL_2"/>
    <property type="match status" value="1"/>
</dbReference>
<proteinExistence type="predicted"/>
<keyword evidence="5" id="KW-0393">Immunoglobulin domain</keyword>
<feature type="chain" id="PRO_5017424355" evidence="6">
    <location>
        <begin position="22"/>
        <end position="296"/>
    </location>
</feature>
<dbReference type="GO" id="GO:0009966">
    <property type="term" value="P:regulation of signal transduction"/>
    <property type="evidence" value="ECO:0007669"/>
    <property type="project" value="TreeGrafter"/>
</dbReference>
<evidence type="ECO:0000259" key="9">
    <source>
        <dbReference type="PROSITE" id="PS51465"/>
    </source>
</evidence>
<dbReference type="InterPro" id="IPR003598">
    <property type="entry name" value="Ig_sub2"/>
</dbReference>
<dbReference type="SUPFAM" id="SSF48726">
    <property type="entry name" value="Immunoglobulin"/>
    <property type="match status" value="1"/>
</dbReference>
<dbReference type="Pfam" id="PF00050">
    <property type="entry name" value="Kazal_1"/>
    <property type="match status" value="1"/>
</dbReference>
<keyword evidence="3 6" id="KW-0732">Signal</keyword>
<dbReference type="OMA" id="CCMVCGQ"/>
<keyword evidence="4" id="KW-1015">Disulfide bond</keyword>
<dbReference type="GO" id="GO:0001558">
    <property type="term" value="P:regulation of cell growth"/>
    <property type="evidence" value="ECO:0007669"/>
    <property type="project" value="InterPro"/>
</dbReference>
<dbReference type="InterPro" id="IPR036058">
    <property type="entry name" value="Kazal_dom_sf"/>
</dbReference>
<feature type="domain" description="Kazal-like" evidence="9">
    <location>
        <begin position="123"/>
        <end position="165"/>
    </location>
</feature>
<dbReference type="Gene3D" id="2.60.40.10">
    <property type="entry name" value="Immunoglobulins"/>
    <property type="match status" value="1"/>
</dbReference>
<dbReference type="PROSITE" id="PS51257">
    <property type="entry name" value="PROKAR_LIPOPROTEIN"/>
    <property type="match status" value="1"/>
</dbReference>
<feature type="domain" description="Ig-like" evidence="7">
    <location>
        <begin position="167"/>
        <end position="264"/>
    </location>
</feature>
<dbReference type="SMART" id="SM00408">
    <property type="entry name" value="IGc2"/>
    <property type="match status" value="1"/>
</dbReference>
<dbReference type="InterPro" id="IPR007110">
    <property type="entry name" value="Ig-like_dom"/>
</dbReference>
<dbReference type="RefSeq" id="XP_011613591.1">
    <property type="nucleotide sequence ID" value="XM_011615289.2"/>
</dbReference>
<organism evidence="10 11">
    <name type="scientific">Takifugu rubripes</name>
    <name type="common">Japanese pufferfish</name>
    <name type="synonym">Fugu rubripes</name>
    <dbReference type="NCBI Taxonomy" id="31033"/>
    <lineage>
        <taxon>Eukaryota</taxon>
        <taxon>Metazoa</taxon>
        <taxon>Chordata</taxon>
        <taxon>Craniata</taxon>
        <taxon>Vertebrata</taxon>
        <taxon>Euteleostomi</taxon>
        <taxon>Actinopterygii</taxon>
        <taxon>Neopterygii</taxon>
        <taxon>Teleostei</taxon>
        <taxon>Neoteleostei</taxon>
        <taxon>Acanthomorphata</taxon>
        <taxon>Eupercaria</taxon>
        <taxon>Tetraodontiformes</taxon>
        <taxon>Tetradontoidea</taxon>
        <taxon>Tetraodontidae</taxon>
        <taxon>Takifugu</taxon>
    </lineage>
</organism>
<protein>
    <submittedName>
        <fullName evidence="10">Kazal-type serine peptidase inhibitor domain 3</fullName>
    </submittedName>
</protein>
<dbReference type="GO" id="GO:0005520">
    <property type="term" value="F:insulin-like growth factor binding"/>
    <property type="evidence" value="ECO:0007669"/>
    <property type="project" value="InterPro"/>
</dbReference>
<reference evidence="10" key="3">
    <citation type="submission" date="2025-09" db="UniProtKB">
        <authorList>
            <consortium name="Ensembl"/>
        </authorList>
    </citation>
    <scope>IDENTIFICATION</scope>
</reference>
<keyword evidence="11" id="KW-1185">Reference proteome</keyword>
<dbReference type="CDD" id="cd00104">
    <property type="entry name" value="KAZAL_FS"/>
    <property type="match status" value="1"/>
</dbReference>
<dbReference type="InterPro" id="IPR002350">
    <property type="entry name" value="Kazal_dom"/>
</dbReference>
<dbReference type="KEGG" id="tru:105418000"/>
<dbReference type="InterPro" id="IPR013098">
    <property type="entry name" value="Ig_I-set"/>
</dbReference>
<reference evidence="10" key="2">
    <citation type="submission" date="2025-08" db="UniProtKB">
        <authorList>
            <consortium name="Ensembl"/>
        </authorList>
    </citation>
    <scope>IDENTIFICATION</scope>
</reference>
<dbReference type="SMART" id="SM00409">
    <property type="entry name" value="IG"/>
    <property type="match status" value="1"/>
</dbReference>
<dbReference type="InterPro" id="IPR009030">
    <property type="entry name" value="Growth_fac_rcpt_cys_sf"/>
</dbReference>
<accession>A0A3B5KBA3</accession>
<evidence type="ECO:0000259" key="8">
    <source>
        <dbReference type="PROSITE" id="PS51323"/>
    </source>
</evidence>
<evidence type="ECO:0000256" key="1">
    <source>
        <dbReference type="ARBA" id="ARBA00004613"/>
    </source>
</evidence>
<dbReference type="SUPFAM" id="SSF100895">
    <property type="entry name" value="Kazal-type serine protease inhibitors"/>
    <property type="match status" value="1"/>
</dbReference>
<dbReference type="SMART" id="SM00280">
    <property type="entry name" value="KAZAL"/>
    <property type="match status" value="1"/>
</dbReference>
<dbReference type="Proteomes" id="UP000005226">
    <property type="component" value="Chromosome 21"/>
</dbReference>
<dbReference type="InterPro" id="IPR036179">
    <property type="entry name" value="Ig-like_dom_sf"/>
</dbReference>
<dbReference type="SUPFAM" id="SSF57184">
    <property type="entry name" value="Growth factor receptor domain"/>
    <property type="match status" value="1"/>
</dbReference>
<keyword evidence="2" id="KW-0964">Secreted</keyword>
<dbReference type="GeneTree" id="ENSGT00530000063555"/>
<dbReference type="GO" id="GO:0005615">
    <property type="term" value="C:extracellular space"/>
    <property type="evidence" value="ECO:0007669"/>
    <property type="project" value="TreeGrafter"/>
</dbReference>
<dbReference type="FunCoup" id="A0A3B5KBA3">
    <property type="interactions" value="940"/>
</dbReference>
<dbReference type="Gene3D" id="4.10.40.20">
    <property type="match status" value="1"/>
</dbReference>
<dbReference type="InterPro" id="IPR013783">
    <property type="entry name" value="Ig-like_fold"/>
</dbReference>
<evidence type="ECO:0000256" key="4">
    <source>
        <dbReference type="ARBA" id="ARBA00023157"/>
    </source>
</evidence>
<comment type="subcellular location">
    <subcellularLocation>
        <location evidence="1">Secreted</location>
    </subcellularLocation>
</comment>
<dbReference type="OrthoDB" id="10029006at2759"/>
<dbReference type="Pfam" id="PF07679">
    <property type="entry name" value="I-set"/>
    <property type="match status" value="1"/>
</dbReference>
<evidence type="ECO:0000256" key="6">
    <source>
        <dbReference type="SAM" id="SignalP"/>
    </source>
</evidence>
<reference evidence="10 11" key="1">
    <citation type="journal article" date="2011" name="Genome Biol. Evol.">
        <title>Integration of the genetic map and genome assembly of fugu facilitates insights into distinct features of genome evolution in teleosts and mammals.</title>
        <authorList>
            <person name="Kai W."/>
            <person name="Kikuchi K."/>
            <person name="Tohari S."/>
            <person name="Chew A.K."/>
            <person name="Tay A."/>
            <person name="Fujiwara A."/>
            <person name="Hosoya S."/>
            <person name="Suetake H."/>
            <person name="Naruse K."/>
            <person name="Brenner S."/>
            <person name="Suzuki Y."/>
            <person name="Venkatesh B."/>
        </authorList>
    </citation>
    <scope>NUCLEOTIDE SEQUENCE [LARGE SCALE GENOMIC DNA]</scope>
</reference>
<feature type="domain" description="IGFBP N-terminal" evidence="8">
    <location>
        <begin position="42"/>
        <end position="126"/>
    </location>
</feature>
<dbReference type="PROSITE" id="PS51323">
    <property type="entry name" value="IGFBP_N_2"/>
    <property type="match status" value="1"/>
</dbReference>
<dbReference type="GeneID" id="105418000"/>